<keyword evidence="8" id="KW-0732">Signal</keyword>
<feature type="chain" id="PRO_5037226584" evidence="8">
    <location>
        <begin position="23"/>
        <end position="1041"/>
    </location>
</feature>
<dbReference type="GO" id="GO:0009279">
    <property type="term" value="C:cell outer membrane"/>
    <property type="evidence" value="ECO:0007669"/>
    <property type="project" value="UniProtKB-SubCell"/>
</dbReference>
<keyword evidence="3 7" id="KW-1134">Transmembrane beta strand</keyword>
<evidence type="ECO:0000313" key="10">
    <source>
        <dbReference type="EMBL" id="GGG89798.1"/>
    </source>
</evidence>
<dbReference type="SUPFAM" id="SSF56935">
    <property type="entry name" value="Porins"/>
    <property type="match status" value="1"/>
</dbReference>
<comment type="subcellular location">
    <subcellularLocation>
        <location evidence="1 7">Cell outer membrane</location>
        <topology evidence="1 7">Multi-pass membrane protein</topology>
    </subcellularLocation>
</comment>
<dbReference type="NCBIfam" id="TIGR04056">
    <property type="entry name" value="OMP_RagA_SusC"/>
    <property type="match status" value="1"/>
</dbReference>
<comment type="similarity">
    <text evidence="7">Belongs to the TonB-dependent receptor family.</text>
</comment>
<evidence type="ECO:0000256" key="7">
    <source>
        <dbReference type="PROSITE-ProRule" id="PRU01360"/>
    </source>
</evidence>
<accession>A0A917HUU1</accession>
<dbReference type="InterPro" id="IPR008969">
    <property type="entry name" value="CarboxyPept-like_regulatory"/>
</dbReference>
<protein>
    <submittedName>
        <fullName evidence="10">SusC/RagA family TonB-linked outer membrane protein</fullName>
    </submittedName>
</protein>
<evidence type="ECO:0000256" key="6">
    <source>
        <dbReference type="ARBA" id="ARBA00023237"/>
    </source>
</evidence>
<dbReference type="Gene3D" id="2.170.130.10">
    <property type="entry name" value="TonB-dependent receptor, plug domain"/>
    <property type="match status" value="1"/>
</dbReference>
<evidence type="ECO:0000256" key="8">
    <source>
        <dbReference type="SAM" id="SignalP"/>
    </source>
</evidence>
<dbReference type="EMBL" id="BMJW01000001">
    <property type="protein sequence ID" value="GGG89798.1"/>
    <property type="molecule type" value="Genomic_DNA"/>
</dbReference>
<dbReference type="Gene3D" id="2.40.170.20">
    <property type="entry name" value="TonB-dependent receptor, beta-barrel domain"/>
    <property type="match status" value="1"/>
</dbReference>
<sequence length="1041" mass="114651">MKTKFNGILTLLLALVVQISFAQEKTVSGTVSDKSGALPTVGILIKGTTTGTETDFDGKYSIKAKTGDILVFSFIGLKTVERKVGASNTINVTMVEDDNVLDEVVVTALGIKREKQSLGFAQQSVDTKDLVRSREPDISTALAGKVAGVQFQGSPSSGFGNSTIRVRGNTGVSFVVDGIRVGASVDVSTEDIENISILKGAAATALYGPTAGNGVVVITTKSAKSGQSSVAVNYSTSFDQIYLLPTYQNEYGGGYNQASNNPDTFNTYNGEPIPDYYADESWGPKLDGRLVRHWDSWIQGDPEYGKLRAWSPQPDNVREFFQTGITNNVSLTFSKGGEDYSVRSNITNIDRDLIYTNAQRKQVNASINASYDINKNLKAYAFANFQDRRTRNSPDNGYNTNISNFNQWWQRQLDMDRLRRYRRDGKIVSWNMKGPTDPSPLYWDSPFFEVYENVNFQTKNALYGKVGLTFTVNDDLNASIEVRKTMNSYEYNNRTAFGGLNQEGYSESENISSTDEIFGVINYDKDITEDIDVNASVGFETNDYNYKSLNGSSVGGLTTLDFYSLATSKDRPNVSSSRSRSKRNSVFARASFGYKNILFVDGTARYDWQSTANPADNRVDTYGASTSFIFSKLLPQNNILSFGKLRASFAEAPSFPGTYANNITYGNGTAYGSYGAQTISGTYPNPLLIGGKKSEWEIGTEMKFFGSRVGLDITYFEKTNKELPSSVTLDGSTGYTSTVSNDGQDSYKGLEYTLFANPIKTELIDWSFNVNFATLNRWTDKIADGITRNTIGGTWGMTVLAETGQEYGAIYGRKYRRDADNNILLNSLGAPLYDTNQYLGNFLPDFTGGMSNNVRIGNFNVGFDIDFQSGGKIYSVSRMFGAYSGVLDITTTDNKLGNPQRNVLTRADGAAVSNYRVNADDAGADSGGVFVEGVSSTTGLPIAYYVNPYRYYKSLYALTEAWLFDNSYVKLRTLRVDYNLPKSILKKTPFKDVNIGVYGNNVWMIYTSVPNTDVSEISSGYAESGQNPNVRTFGLNVKLTF</sequence>
<dbReference type="InterPro" id="IPR023996">
    <property type="entry name" value="TonB-dep_OMP_SusC/RagA"/>
</dbReference>
<dbReference type="InterPro" id="IPR023997">
    <property type="entry name" value="TonB-dep_OMP_SusC/RagA_CS"/>
</dbReference>
<dbReference type="PROSITE" id="PS52016">
    <property type="entry name" value="TONB_DEPENDENT_REC_3"/>
    <property type="match status" value="1"/>
</dbReference>
<dbReference type="Proteomes" id="UP000633278">
    <property type="component" value="Unassembled WGS sequence"/>
</dbReference>
<dbReference type="RefSeq" id="WP_188597494.1">
    <property type="nucleotide sequence ID" value="NZ_BMJW01000001.1"/>
</dbReference>
<dbReference type="SUPFAM" id="SSF49464">
    <property type="entry name" value="Carboxypeptidase regulatory domain-like"/>
    <property type="match status" value="1"/>
</dbReference>
<feature type="signal peptide" evidence="8">
    <location>
        <begin position="1"/>
        <end position="22"/>
    </location>
</feature>
<evidence type="ECO:0000256" key="4">
    <source>
        <dbReference type="ARBA" id="ARBA00022692"/>
    </source>
</evidence>
<gene>
    <name evidence="10" type="ORF">GCM10011416_02890</name>
</gene>
<dbReference type="InterPro" id="IPR036942">
    <property type="entry name" value="Beta-barrel_TonB_sf"/>
</dbReference>
<evidence type="ECO:0000313" key="11">
    <source>
        <dbReference type="Proteomes" id="UP000633278"/>
    </source>
</evidence>
<evidence type="ECO:0000256" key="3">
    <source>
        <dbReference type="ARBA" id="ARBA00022452"/>
    </source>
</evidence>
<dbReference type="Pfam" id="PF07715">
    <property type="entry name" value="Plug"/>
    <property type="match status" value="1"/>
</dbReference>
<dbReference type="InterPro" id="IPR039426">
    <property type="entry name" value="TonB-dep_rcpt-like"/>
</dbReference>
<keyword evidence="5 7" id="KW-0472">Membrane</keyword>
<reference evidence="10" key="1">
    <citation type="journal article" date="2014" name="Int. J. Syst. Evol. Microbiol.">
        <title>Complete genome sequence of Corynebacterium casei LMG S-19264T (=DSM 44701T), isolated from a smear-ripened cheese.</title>
        <authorList>
            <consortium name="US DOE Joint Genome Institute (JGI-PGF)"/>
            <person name="Walter F."/>
            <person name="Albersmeier A."/>
            <person name="Kalinowski J."/>
            <person name="Ruckert C."/>
        </authorList>
    </citation>
    <scope>NUCLEOTIDE SEQUENCE</scope>
    <source>
        <strain evidence="10">CGMCC 1.15763</strain>
    </source>
</reference>
<dbReference type="Pfam" id="PF13715">
    <property type="entry name" value="CarbopepD_reg_2"/>
    <property type="match status" value="1"/>
</dbReference>
<reference evidence="10" key="2">
    <citation type="submission" date="2020-09" db="EMBL/GenBank/DDBJ databases">
        <authorList>
            <person name="Sun Q."/>
            <person name="Zhou Y."/>
        </authorList>
    </citation>
    <scope>NUCLEOTIDE SEQUENCE</scope>
    <source>
        <strain evidence="10">CGMCC 1.15763</strain>
    </source>
</reference>
<evidence type="ECO:0000256" key="5">
    <source>
        <dbReference type="ARBA" id="ARBA00023136"/>
    </source>
</evidence>
<keyword evidence="6 7" id="KW-0998">Cell outer membrane</keyword>
<dbReference type="AlphaFoldDB" id="A0A917HUU1"/>
<name>A0A917HUU1_9FLAO</name>
<keyword evidence="11" id="KW-1185">Reference proteome</keyword>
<evidence type="ECO:0000256" key="1">
    <source>
        <dbReference type="ARBA" id="ARBA00004571"/>
    </source>
</evidence>
<dbReference type="InterPro" id="IPR037066">
    <property type="entry name" value="Plug_dom_sf"/>
</dbReference>
<organism evidence="10 11">
    <name type="scientific">Polaribacter pacificus</name>
    <dbReference type="NCBI Taxonomy" id="1775173"/>
    <lineage>
        <taxon>Bacteria</taxon>
        <taxon>Pseudomonadati</taxon>
        <taxon>Bacteroidota</taxon>
        <taxon>Flavobacteriia</taxon>
        <taxon>Flavobacteriales</taxon>
        <taxon>Flavobacteriaceae</taxon>
    </lineage>
</organism>
<evidence type="ECO:0000256" key="2">
    <source>
        <dbReference type="ARBA" id="ARBA00022448"/>
    </source>
</evidence>
<dbReference type="NCBIfam" id="TIGR04057">
    <property type="entry name" value="SusC_RagA_signa"/>
    <property type="match status" value="1"/>
</dbReference>
<proteinExistence type="inferred from homology"/>
<dbReference type="InterPro" id="IPR012910">
    <property type="entry name" value="Plug_dom"/>
</dbReference>
<feature type="domain" description="TonB-dependent receptor plug" evidence="9">
    <location>
        <begin position="115"/>
        <end position="215"/>
    </location>
</feature>
<keyword evidence="4 7" id="KW-0812">Transmembrane</keyword>
<comment type="caution">
    <text evidence="10">The sequence shown here is derived from an EMBL/GenBank/DDBJ whole genome shotgun (WGS) entry which is preliminary data.</text>
</comment>
<evidence type="ECO:0000259" key="9">
    <source>
        <dbReference type="Pfam" id="PF07715"/>
    </source>
</evidence>
<keyword evidence="2 7" id="KW-0813">Transport</keyword>